<reference evidence="4" key="1">
    <citation type="submission" date="2016-06" db="UniProtKB">
        <authorList>
            <consortium name="WormBaseParasite"/>
        </authorList>
    </citation>
    <scope>IDENTIFICATION</scope>
</reference>
<dbReference type="PANTHER" id="PTHR31434">
    <property type="entry name" value="S PHASE CYCLIN A-ASSOCIATED PROTEIN IN THE ENDOPLASMIC RETICULUM"/>
    <property type="match status" value="1"/>
</dbReference>
<dbReference type="WBParaSite" id="TCNE_0001695401-mRNA-1">
    <property type="protein sequence ID" value="TCNE_0001695401-mRNA-1"/>
    <property type="gene ID" value="TCNE_0001695401"/>
</dbReference>
<sequence>MLQLLQSAPKRCTTMNVYERLASGVLRPPNPASRPVTPSGFAHNGAKLTCPRSAMDLPQTKASMAKMAYSRQLLWQKHQILLEEKLQKRRRRGFRCERRNDSPSASSSINFADPIAVKRSAEAFKNRRETPAEDEGQRENIPVETHLIGTDEETVPFSSAKPSLSDYVALPDGIDADEAWRAMTEEEESLVQEEQSLKKEIEEEESLSVDDELERQVAAEAAALEEVEFNQQEKERVAEELETHRMNYANATWQDIVQNWKQEMERYASVSWSEIVDREITRYHKPGELAQVHEKLSSPSRKRDMQVVSRKLEERQQKAEELRHMLQEEKARRLKELSNKVEEVRRKRAELCERKREHLERRMEKAKENRLKNISKIVRKAREDDIKVMEVHFINSMEANNMRHDVIARNLEWEHRMNTLAAERAKKNEEKAAKEAAAEERRKNAEIVRLFQIYEALLSEDNKEKSDTKMVCK</sequence>
<evidence type="ECO:0000313" key="2">
    <source>
        <dbReference type="EMBL" id="VDM48274.1"/>
    </source>
</evidence>
<protein>
    <submittedName>
        <fullName evidence="4">Coiled-coil domain-containing protein</fullName>
    </submittedName>
</protein>
<evidence type="ECO:0000313" key="4">
    <source>
        <dbReference type="WBParaSite" id="TCNE_0001695401-mRNA-1"/>
    </source>
</evidence>
<feature type="coiled-coil region" evidence="1">
    <location>
        <begin position="183"/>
        <end position="244"/>
    </location>
</feature>
<feature type="coiled-coil region" evidence="1">
    <location>
        <begin position="417"/>
        <end position="446"/>
    </location>
</feature>
<keyword evidence="3" id="KW-1185">Reference proteome</keyword>
<dbReference type="Proteomes" id="UP000050794">
    <property type="component" value="Unassembled WGS sequence"/>
</dbReference>
<dbReference type="PANTHER" id="PTHR31434:SF2">
    <property type="entry name" value="S PHASE CYCLIN A-ASSOCIATED PROTEIN IN THE ENDOPLASMIC RETICULUM"/>
    <property type="match status" value="1"/>
</dbReference>
<evidence type="ECO:0000256" key="1">
    <source>
        <dbReference type="SAM" id="Coils"/>
    </source>
</evidence>
<keyword evidence="1" id="KW-0175">Coiled coil</keyword>
<dbReference type="EMBL" id="UYWY01024026">
    <property type="protein sequence ID" value="VDM48274.1"/>
    <property type="molecule type" value="Genomic_DNA"/>
</dbReference>
<proteinExistence type="predicted"/>
<accession>A0A183V883</accession>
<dbReference type="AlphaFoldDB" id="A0A183V883"/>
<name>A0A183V883_TOXCA</name>
<organism evidence="3 4">
    <name type="scientific">Toxocara canis</name>
    <name type="common">Canine roundworm</name>
    <dbReference type="NCBI Taxonomy" id="6265"/>
    <lineage>
        <taxon>Eukaryota</taxon>
        <taxon>Metazoa</taxon>
        <taxon>Ecdysozoa</taxon>
        <taxon>Nematoda</taxon>
        <taxon>Chromadorea</taxon>
        <taxon>Rhabditida</taxon>
        <taxon>Spirurina</taxon>
        <taxon>Ascaridomorpha</taxon>
        <taxon>Ascaridoidea</taxon>
        <taxon>Toxocaridae</taxon>
        <taxon>Toxocara</taxon>
    </lineage>
</organism>
<reference evidence="2 3" key="2">
    <citation type="submission" date="2018-11" db="EMBL/GenBank/DDBJ databases">
        <authorList>
            <consortium name="Pathogen Informatics"/>
        </authorList>
    </citation>
    <scope>NUCLEOTIDE SEQUENCE [LARGE SCALE GENOMIC DNA]</scope>
</reference>
<evidence type="ECO:0000313" key="3">
    <source>
        <dbReference type="Proteomes" id="UP000050794"/>
    </source>
</evidence>
<gene>
    <name evidence="2" type="ORF">TCNE_LOCUS16953</name>
</gene>
<dbReference type="Gene3D" id="6.10.280.30">
    <property type="match status" value="1"/>
</dbReference>
<feature type="coiled-coil region" evidence="1">
    <location>
        <begin position="305"/>
        <end position="376"/>
    </location>
</feature>